<feature type="compositionally biased region" description="Basic and acidic residues" evidence="1">
    <location>
        <begin position="40"/>
        <end position="52"/>
    </location>
</feature>
<feature type="region of interest" description="Disordered" evidence="1">
    <location>
        <begin position="32"/>
        <end position="52"/>
    </location>
</feature>
<sequence>MSKRGSVQFTKQVPKFLQEFHTQHPELTAASSLHAAAAAHDSREMERNERRRNDGDLLPVVVNMEEFRHELLNNPRNADLLAQISGQTSETVITESTPPSIPLTSEAIQFSSVVPAKDATITALSPPNDVSDEAERLEAQGRHAFRRRSDVSTTITKPKKKISKNRQHNVNVLSFDE</sequence>
<proteinExistence type="predicted"/>
<protein>
    <recommendedName>
        <fullName evidence="3">DUF4604 domain-containing protein</fullName>
    </recommendedName>
</protein>
<dbReference type="AlphaFoldDB" id="A0A0H5QZ28"/>
<evidence type="ECO:0000313" key="2">
    <source>
        <dbReference type="EMBL" id="CRZ00799.1"/>
    </source>
</evidence>
<dbReference type="EMBL" id="HACM01000355">
    <property type="protein sequence ID" value="CRZ00797.1"/>
    <property type="molecule type" value="Transcribed_RNA"/>
</dbReference>
<dbReference type="EMBL" id="HACM01000357">
    <property type="protein sequence ID" value="CRZ00799.1"/>
    <property type="molecule type" value="Transcribed_RNA"/>
</dbReference>
<feature type="compositionally biased region" description="Polar residues" evidence="1">
    <location>
        <begin position="168"/>
        <end position="177"/>
    </location>
</feature>
<evidence type="ECO:0008006" key="3">
    <source>
        <dbReference type="Google" id="ProtNLM"/>
    </source>
</evidence>
<organism evidence="2">
    <name type="scientific">Spongospora subterranea</name>
    <dbReference type="NCBI Taxonomy" id="70186"/>
    <lineage>
        <taxon>Eukaryota</taxon>
        <taxon>Sar</taxon>
        <taxon>Rhizaria</taxon>
        <taxon>Endomyxa</taxon>
        <taxon>Phytomyxea</taxon>
        <taxon>Plasmodiophorida</taxon>
        <taxon>Plasmodiophoridae</taxon>
        <taxon>Spongospora</taxon>
    </lineage>
</organism>
<name>A0A0H5QZ28_9EUKA</name>
<reference evidence="2" key="1">
    <citation type="submission" date="2015-04" db="EMBL/GenBank/DDBJ databases">
        <title>The genome sequence of the plant pathogenic Rhizarian Plasmodiophora brassicae reveals insights in its biotrophic life cycle and the origin of chitin synthesis.</title>
        <authorList>
            <person name="Schwelm A."/>
            <person name="Fogelqvist J."/>
            <person name="Knaust A."/>
            <person name="Julke S."/>
            <person name="Lilja T."/>
            <person name="Dhandapani V."/>
            <person name="Bonilla-Rosso G."/>
            <person name="Karlsson M."/>
            <person name="Shevchenko A."/>
            <person name="Choi S.R."/>
            <person name="Kim H.G."/>
            <person name="Park J.Y."/>
            <person name="Lim Y.P."/>
            <person name="Ludwig-Muller J."/>
            <person name="Dixelius C."/>
        </authorList>
    </citation>
    <scope>NUCLEOTIDE SEQUENCE</scope>
    <source>
        <tissue evidence="2">Potato root galls</tissue>
    </source>
</reference>
<evidence type="ECO:0000256" key="1">
    <source>
        <dbReference type="SAM" id="MobiDB-lite"/>
    </source>
</evidence>
<accession>A0A0H5QZ28</accession>
<feature type="region of interest" description="Disordered" evidence="1">
    <location>
        <begin position="157"/>
        <end position="177"/>
    </location>
</feature>
<feature type="compositionally biased region" description="Basic residues" evidence="1">
    <location>
        <begin position="157"/>
        <end position="167"/>
    </location>
</feature>